<dbReference type="AlphaFoldDB" id="A0A915ITV9"/>
<dbReference type="SMART" id="SM00297">
    <property type="entry name" value="BROMO"/>
    <property type="match status" value="1"/>
</dbReference>
<proteinExistence type="predicted"/>
<dbReference type="WBParaSite" id="nRc.2.0.1.t17286-RA">
    <property type="protein sequence ID" value="nRc.2.0.1.t17286-RA"/>
    <property type="gene ID" value="nRc.2.0.1.g17286"/>
</dbReference>
<dbReference type="GO" id="GO:0005634">
    <property type="term" value="C:nucleus"/>
    <property type="evidence" value="ECO:0007669"/>
    <property type="project" value="TreeGrafter"/>
</dbReference>
<dbReference type="InterPro" id="IPR043508">
    <property type="entry name" value="Bromo_Brdt_I"/>
</dbReference>
<evidence type="ECO:0000313" key="6">
    <source>
        <dbReference type="Proteomes" id="UP000887565"/>
    </source>
</evidence>
<keyword evidence="6" id="KW-1185">Reference proteome</keyword>
<evidence type="ECO:0000256" key="4">
    <source>
        <dbReference type="SAM" id="MobiDB-lite"/>
    </source>
</evidence>
<keyword evidence="1" id="KW-0677">Repeat</keyword>
<evidence type="ECO:0000313" key="7">
    <source>
        <dbReference type="WBParaSite" id="nRc.2.0.1.t17286-RA"/>
    </source>
</evidence>
<dbReference type="GO" id="GO:0006355">
    <property type="term" value="P:regulation of DNA-templated transcription"/>
    <property type="evidence" value="ECO:0007669"/>
    <property type="project" value="TreeGrafter"/>
</dbReference>
<feature type="compositionally biased region" description="Basic and acidic residues" evidence="4">
    <location>
        <begin position="1"/>
        <end position="20"/>
    </location>
</feature>
<dbReference type="SUPFAM" id="SSF47370">
    <property type="entry name" value="Bromodomain"/>
    <property type="match status" value="1"/>
</dbReference>
<feature type="compositionally biased region" description="Polar residues" evidence="4">
    <location>
        <begin position="103"/>
        <end position="113"/>
    </location>
</feature>
<evidence type="ECO:0000259" key="5">
    <source>
        <dbReference type="PROSITE" id="PS50014"/>
    </source>
</evidence>
<dbReference type="PROSITE" id="PS50014">
    <property type="entry name" value="BROMODOMAIN_2"/>
    <property type="match status" value="1"/>
</dbReference>
<sequence length="266" mass="29996">MKSDDSKIGEDQKQSGENRPDNYTANTYNNNVNNSGNSDSDTSGLKNSFDKTGASDDHDDQLKINEDDVDDDEGDDLTDDGSECTPTAGSSCTAPAAEHRNLTKSSPPASTYPDSPRIEPINGCVQPRVIAPPGKPTRHTNQLEYMQKEVLKAVTRHKLSWPFMKPVDADKLNLPDYHVMIKKPMDLGTIEKRLKNCYYYSAQNCMQDFNTMFTNCYTYNPPNSDIVEMAQALEKIFLEKMALCPTEVHRQAFLRKLTVWDTFRCF</sequence>
<dbReference type="GO" id="GO:0006338">
    <property type="term" value="P:chromatin remodeling"/>
    <property type="evidence" value="ECO:0007669"/>
    <property type="project" value="TreeGrafter"/>
</dbReference>
<dbReference type="FunFam" id="1.20.920.10:FF:000002">
    <property type="entry name" value="Bromodomain-containing protein 4"/>
    <property type="match status" value="1"/>
</dbReference>
<dbReference type="PROSITE" id="PS00633">
    <property type="entry name" value="BROMODOMAIN_1"/>
    <property type="match status" value="1"/>
</dbReference>
<dbReference type="Proteomes" id="UP000887565">
    <property type="component" value="Unplaced"/>
</dbReference>
<feature type="compositionally biased region" description="Basic and acidic residues" evidence="4">
    <location>
        <begin position="53"/>
        <end position="66"/>
    </location>
</feature>
<feature type="compositionally biased region" description="Polar residues" evidence="4">
    <location>
        <begin position="84"/>
        <end position="93"/>
    </location>
</feature>
<organism evidence="6 7">
    <name type="scientific">Romanomermis culicivorax</name>
    <name type="common">Nematode worm</name>
    <dbReference type="NCBI Taxonomy" id="13658"/>
    <lineage>
        <taxon>Eukaryota</taxon>
        <taxon>Metazoa</taxon>
        <taxon>Ecdysozoa</taxon>
        <taxon>Nematoda</taxon>
        <taxon>Enoplea</taxon>
        <taxon>Dorylaimia</taxon>
        <taxon>Mermithida</taxon>
        <taxon>Mermithoidea</taxon>
        <taxon>Mermithidae</taxon>
        <taxon>Romanomermis</taxon>
    </lineage>
</organism>
<evidence type="ECO:0000256" key="2">
    <source>
        <dbReference type="ARBA" id="ARBA00023117"/>
    </source>
</evidence>
<evidence type="ECO:0000256" key="1">
    <source>
        <dbReference type="ARBA" id="ARBA00022737"/>
    </source>
</evidence>
<feature type="domain" description="Bromo" evidence="5">
    <location>
        <begin position="155"/>
        <end position="227"/>
    </location>
</feature>
<evidence type="ECO:0000256" key="3">
    <source>
        <dbReference type="PROSITE-ProRule" id="PRU00035"/>
    </source>
</evidence>
<dbReference type="PANTHER" id="PTHR22880">
    <property type="entry name" value="FALZ-RELATED BROMODOMAIN-CONTAINING PROTEINS"/>
    <property type="match status" value="1"/>
</dbReference>
<accession>A0A915ITV9</accession>
<feature type="compositionally biased region" description="Low complexity" evidence="4">
    <location>
        <begin position="21"/>
        <end position="44"/>
    </location>
</feature>
<dbReference type="Gene3D" id="1.20.920.10">
    <property type="entry name" value="Bromodomain-like"/>
    <property type="match status" value="1"/>
</dbReference>
<dbReference type="InterPro" id="IPR036427">
    <property type="entry name" value="Bromodomain-like_sf"/>
</dbReference>
<protein>
    <submittedName>
        <fullName evidence="7">Bromo domain-containing protein</fullName>
    </submittedName>
</protein>
<dbReference type="InterPro" id="IPR018359">
    <property type="entry name" value="Bromodomain_CS"/>
</dbReference>
<dbReference type="Pfam" id="PF00439">
    <property type="entry name" value="Bromodomain"/>
    <property type="match status" value="1"/>
</dbReference>
<dbReference type="PRINTS" id="PR00503">
    <property type="entry name" value="BROMODOMAIN"/>
</dbReference>
<reference evidence="7" key="1">
    <citation type="submission" date="2022-11" db="UniProtKB">
        <authorList>
            <consortium name="WormBaseParasite"/>
        </authorList>
    </citation>
    <scope>IDENTIFICATION</scope>
</reference>
<keyword evidence="2 3" id="KW-0103">Bromodomain</keyword>
<dbReference type="PANTHER" id="PTHR22880:SF225">
    <property type="entry name" value="BROMODOMAIN-CONTAINING PROTEIN BET-1-RELATED"/>
    <property type="match status" value="1"/>
</dbReference>
<dbReference type="OMA" id="PRIEPIN"/>
<dbReference type="CDD" id="cd05497">
    <property type="entry name" value="Bromo_Brdt_I_like"/>
    <property type="match status" value="1"/>
</dbReference>
<feature type="compositionally biased region" description="Acidic residues" evidence="4">
    <location>
        <begin position="67"/>
        <end position="82"/>
    </location>
</feature>
<dbReference type="InterPro" id="IPR050935">
    <property type="entry name" value="Bromo_chromatin_reader"/>
</dbReference>
<feature type="region of interest" description="Disordered" evidence="4">
    <location>
        <begin position="1"/>
        <end position="122"/>
    </location>
</feature>
<dbReference type="GO" id="GO:0000785">
    <property type="term" value="C:chromatin"/>
    <property type="evidence" value="ECO:0007669"/>
    <property type="project" value="TreeGrafter"/>
</dbReference>
<dbReference type="InterPro" id="IPR001487">
    <property type="entry name" value="Bromodomain"/>
</dbReference>
<name>A0A915ITV9_ROMCU</name>